<comment type="subunit">
    <text evidence="11">Homodimer.</text>
</comment>
<dbReference type="EMBL" id="HBFR01032782">
    <property type="protein sequence ID" value="CAD8896656.1"/>
    <property type="molecule type" value="Transcribed_RNA"/>
</dbReference>
<evidence type="ECO:0000256" key="7">
    <source>
        <dbReference type="ARBA" id="ARBA00022842"/>
    </source>
</evidence>
<dbReference type="FunFam" id="3.40.50.670:FF:000002">
    <property type="entry name" value="DNA gyrase subunit B"/>
    <property type="match status" value="1"/>
</dbReference>
<accession>A0A7S1BUN0</accession>
<dbReference type="GO" id="GO:0006265">
    <property type="term" value="P:DNA topological change"/>
    <property type="evidence" value="ECO:0007669"/>
    <property type="project" value="UniProtKB-UniRule"/>
</dbReference>
<dbReference type="EC" id="5.6.2.2" evidence="11"/>
<keyword evidence="9 11" id="KW-0238">DNA-binding</keyword>
<dbReference type="GO" id="GO:0046872">
    <property type="term" value="F:metal ion binding"/>
    <property type="evidence" value="ECO:0007669"/>
    <property type="project" value="UniProtKB-KW"/>
</dbReference>
<dbReference type="SUPFAM" id="SSF56719">
    <property type="entry name" value="Type II DNA topoisomerase"/>
    <property type="match status" value="1"/>
</dbReference>
<dbReference type="Gene3D" id="3.40.50.670">
    <property type="match status" value="1"/>
</dbReference>
<evidence type="ECO:0000256" key="6">
    <source>
        <dbReference type="ARBA" id="ARBA00022840"/>
    </source>
</evidence>
<comment type="subcellular location">
    <subcellularLocation>
        <location evidence="2">Plastid</location>
        <location evidence="2">Chloroplast</location>
    </subcellularLocation>
</comment>
<feature type="region of interest" description="Disordered" evidence="12">
    <location>
        <begin position="26"/>
        <end position="66"/>
    </location>
</feature>
<evidence type="ECO:0000256" key="5">
    <source>
        <dbReference type="ARBA" id="ARBA00022741"/>
    </source>
</evidence>
<dbReference type="GO" id="GO:0009507">
    <property type="term" value="C:chloroplast"/>
    <property type="evidence" value="ECO:0007669"/>
    <property type="project" value="UniProtKB-SubCell"/>
</dbReference>
<dbReference type="InterPro" id="IPR006171">
    <property type="entry name" value="TOPRIM_dom"/>
</dbReference>
<dbReference type="InterPro" id="IPR013506">
    <property type="entry name" value="Topo_IIA_bsu_dom2"/>
</dbReference>
<comment type="similarity">
    <text evidence="11">Belongs to the type II topoisomerase family.</text>
</comment>
<dbReference type="InterPro" id="IPR000565">
    <property type="entry name" value="Topo_IIA_B"/>
</dbReference>
<evidence type="ECO:0000256" key="8">
    <source>
        <dbReference type="ARBA" id="ARBA00023029"/>
    </source>
</evidence>
<evidence type="ECO:0000256" key="12">
    <source>
        <dbReference type="SAM" id="MobiDB-lite"/>
    </source>
</evidence>
<evidence type="ECO:0000313" key="14">
    <source>
        <dbReference type="EMBL" id="CAD8896656.1"/>
    </source>
</evidence>
<name>A0A7S1BUN0_9STRA</name>
<dbReference type="InterPro" id="IPR001241">
    <property type="entry name" value="Topo_IIA"/>
</dbReference>
<evidence type="ECO:0000256" key="9">
    <source>
        <dbReference type="ARBA" id="ARBA00023125"/>
    </source>
</evidence>
<protein>
    <recommendedName>
        <fullName evidence="11">DNA topoisomerase 2</fullName>
        <ecNumber evidence="11">5.6.2.2</ecNumber>
    </recommendedName>
</protein>
<keyword evidence="5 11" id="KW-0547">Nucleotide-binding</keyword>
<evidence type="ECO:0000256" key="2">
    <source>
        <dbReference type="ARBA" id="ARBA00004229"/>
    </source>
</evidence>
<dbReference type="CDD" id="cd03366">
    <property type="entry name" value="TOPRIM_TopoIIA_GyrB"/>
    <property type="match status" value="1"/>
</dbReference>
<feature type="domain" description="Toprim" evidence="13">
    <location>
        <begin position="335"/>
        <end position="450"/>
    </location>
</feature>
<evidence type="ECO:0000256" key="1">
    <source>
        <dbReference type="ARBA" id="ARBA00000185"/>
    </source>
</evidence>
<sequence>MDADKIASRMDEVAYLNAGITLTLTDERQPRVTKETKKKTQDTKNKKKVDFIDGATDGDDDGDKTTVDGNTRTFYHAGGLAEYAALLCKTKTPLFISAKKTVAAAAKAAKKKKVAPKKSSPPLSLSADPTSTLLSEDAFTVTISGSEDTKIKSSSNGVEKVAAVPVEADIALRWSSDAYSDVTLSFCNNIRTKDGGSHVEGLRSGLTRTVNSVLKKTGKSKDSASNLPGEFIREGLTALVAVRVHDPEFEGQTKGRLGSPEVRMAVDAIVSRELARLFEWNTEVLGCIYDKATAAQSAALAARAARDMVRRKSVLAFSVLPGKLADCASRDASASEIFIVEGDSAAGSAKQGRDRKTQAILPLRGKILNIERAAPERIYQNNELQNLISALGLGIKGSEFDLSSLRYHRIIIMTDADVDGAHIRVLLLTFFYRYQKELVENGHVYIACPPLYKITAPKKIYGSREHYVYSDVDKVALFARMAEDNIDVERCTTQRFKGLGEMMPDQLWKTTMNPEGRTLLRVSVEDAEMADRTLGVLMGDAVGPRRDFIQQGAADLRLEDLDV</sequence>
<dbReference type="PRINTS" id="PR00418">
    <property type="entry name" value="TPI2FAMILY"/>
</dbReference>
<dbReference type="InterPro" id="IPR002288">
    <property type="entry name" value="DNA_gyrase_B_C"/>
</dbReference>
<dbReference type="AlphaFoldDB" id="A0A7S1BUN0"/>
<dbReference type="InterPro" id="IPR013760">
    <property type="entry name" value="Topo_IIA-like_dom_sf"/>
</dbReference>
<gene>
    <name evidence="14" type="ORF">CHYS00102_LOCUS23870</name>
</gene>
<dbReference type="Pfam" id="PF00204">
    <property type="entry name" value="DNA_gyraseB"/>
    <property type="match status" value="1"/>
</dbReference>
<dbReference type="PRINTS" id="PR01159">
    <property type="entry name" value="DNAGYRASEB"/>
</dbReference>
<keyword evidence="6 11" id="KW-0067">ATP-binding</keyword>
<keyword evidence="8 11" id="KW-0799">Topoisomerase</keyword>
<keyword evidence="4" id="KW-0479">Metal-binding</keyword>
<comment type="catalytic activity">
    <reaction evidence="1 11">
        <text>ATP-dependent breakage, passage and rejoining of double-stranded DNA.</text>
        <dbReference type="EC" id="5.6.2.2"/>
    </reaction>
</comment>
<dbReference type="PROSITE" id="PS50880">
    <property type="entry name" value="TOPRIM"/>
    <property type="match status" value="1"/>
</dbReference>
<dbReference type="InterPro" id="IPR034160">
    <property type="entry name" value="TOPRIM_GyrB"/>
</dbReference>
<comment type="function">
    <text evidence="11">Control of topological states of DNA by transient breakage and subsequent rejoining of DNA strands. Topoisomerase II makes double-strand breaks.</text>
</comment>
<dbReference type="SMART" id="SM00433">
    <property type="entry name" value="TOP2c"/>
    <property type="match status" value="1"/>
</dbReference>
<evidence type="ECO:0000256" key="4">
    <source>
        <dbReference type="ARBA" id="ARBA00022723"/>
    </source>
</evidence>
<feature type="compositionally biased region" description="Basic and acidic residues" evidence="12">
    <location>
        <begin position="26"/>
        <end position="51"/>
    </location>
</feature>
<organism evidence="14">
    <name type="scientific">Corethron hystrix</name>
    <dbReference type="NCBI Taxonomy" id="216773"/>
    <lineage>
        <taxon>Eukaryota</taxon>
        <taxon>Sar</taxon>
        <taxon>Stramenopiles</taxon>
        <taxon>Ochrophyta</taxon>
        <taxon>Bacillariophyta</taxon>
        <taxon>Coscinodiscophyceae</taxon>
        <taxon>Corethrophycidae</taxon>
        <taxon>Corethrales</taxon>
        <taxon>Corethraceae</taxon>
        <taxon>Corethron</taxon>
    </lineage>
</organism>
<dbReference type="InterPro" id="IPR013759">
    <property type="entry name" value="Topo_IIA_B_C"/>
</dbReference>
<dbReference type="InterPro" id="IPR020568">
    <property type="entry name" value="Ribosomal_Su5_D2-typ_SF"/>
</dbReference>
<dbReference type="InterPro" id="IPR018522">
    <property type="entry name" value="TopoIIA_CS"/>
</dbReference>
<dbReference type="PANTHER" id="PTHR45866">
    <property type="entry name" value="DNA GYRASE/TOPOISOMERASE SUBUNIT B"/>
    <property type="match status" value="1"/>
</dbReference>
<evidence type="ECO:0000256" key="3">
    <source>
        <dbReference type="ARBA" id="ARBA00010708"/>
    </source>
</evidence>
<dbReference type="SUPFAM" id="SSF54211">
    <property type="entry name" value="Ribosomal protein S5 domain 2-like"/>
    <property type="match status" value="1"/>
</dbReference>
<dbReference type="InterPro" id="IPR014721">
    <property type="entry name" value="Ribsml_uS5_D2-typ_fold_subgr"/>
</dbReference>
<dbReference type="Pfam" id="PF01751">
    <property type="entry name" value="Toprim"/>
    <property type="match status" value="1"/>
</dbReference>
<dbReference type="GO" id="GO:0003918">
    <property type="term" value="F:DNA topoisomerase type II (double strand cut, ATP-hydrolyzing) activity"/>
    <property type="evidence" value="ECO:0007669"/>
    <property type="project" value="UniProtKB-UniRule"/>
</dbReference>
<evidence type="ECO:0000259" key="13">
    <source>
        <dbReference type="PROSITE" id="PS50880"/>
    </source>
</evidence>
<evidence type="ECO:0000256" key="10">
    <source>
        <dbReference type="ARBA" id="ARBA00023235"/>
    </source>
</evidence>
<dbReference type="GO" id="GO:0003677">
    <property type="term" value="F:DNA binding"/>
    <property type="evidence" value="ECO:0007669"/>
    <property type="project" value="UniProtKB-UniRule"/>
</dbReference>
<reference evidence="14" key="1">
    <citation type="submission" date="2021-01" db="EMBL/GenBank/DDBJ databases">
        <authorList>
            <person name="Corre E."/>
            <person name="Pelletier E."/>
            <person name="Niang G."/>
            <person name="Scheremetjew M."/>
            <person name="Finn R."/>
            <person name="Kale V."/>
            <person name="Holt S."/>
            <person name="Cochrane G."/>
            <person name="Meng A."/>
            <person name="Brown T."/>
            <person name="Cohen L."/>
        </authorList>
    </citation>
    <scope>NUCLEOTIDE SEQUENCE</scope>
    <source>
        <strain evidence="14">308</strain>
    </source>
</reference>
<dbReference type="CDD" id="cd00822">
    <property type="entry name" value="TopoII_Trans_DNA_gyrase"/>
    <property type="match status" value="1"/>
</dbReference>
<proteinExistence type="inferred from homology"/>
<keyword evidence="7" id="KW-0460">Magnesium</keyword>
<evidence type="ECO:0000256" key="11">
    <source>
        <dbReference type="RuleBase" id="RU362094"/>
    </source>
</evidence>
<dbReference type="PROSITE" id="PS00177">
    <property type="entry name" value="TOPOISOMERASE_II"/>
    <property type="match status" value="1"/>
</dbReference>
<dbReference type="GO" id="GO:0005524">
    <property type="term" value="F:ATP binding"/>
    <property type="evidence" value="ECO:0007669"/>
    <property type="project" value="UniProtKB-UniRule"/>
</dbReference>
<dbReference type="Gene3D" id="3.30.230.10">
    <property type="match status" value="1"/>
</dbReference>
<dbReference type="PANTHER" id="PTHR45866:SF1">
    <property type="entry name" value="DNA GYRASE SUBUNIT B, MITOCHONDRIAL"/>
    <property type="match status" value="1"/>
</dbReference>
<comment type="similarity">
    <text evidence="3">Belongs to the type II topoisomerase GyrB family.</text>
</comment>
<dbReference type="Pfam" id="PF00986">
    <property type="entry name" value="DNA_gyraseB_C"/>
    <property type="match status" value="1"/>
</dbReference>
<keyword evidence="10 11" id="KW-0413">Isomerase</keyword>